<organism evidence="7 8">
    <name type="scientific">Marinobacter nauticus</name>
    <name type="common">Marinobacter hydrocarbonoclasticus</name>
    <name type="synonym">Marinobacter aquaeolei</name>
    <dbReference type="NCBI Taxonomy" id="2743"/>
    <lineage>
        <taxon>Bacteria</taxon>
        <taxon>Pseudomonadati</taxon>
        <taxon>Pseudomonadota</taxon>
        <taxon>Gammaproteobacteria</taxon>
        <taxon>Pseudomonadales</taxon>
        <taxon>Marinobacteraceae</taxon>
        <taxon>Marinobacter</taxon>
    </lineage>
</organism>
<dbReference type="InterPro" id="IPR036805">
    <property type="entry name" value="Tscrpt_elong_fac_GreA/B_N_sf"/>
</dbReference>
<dbReference type="InterPro" id="IPR022691">
    <property type="entry name" value="Tscrpt_elong_fac_GreA/B_N"/>
</dbReference>
<protein>
    <recommendedName>
        <fullName evidence="4">Transcription elongation factor GreB</fullName>
    </recommendedName>
    <alternativeName>
        <fullName evidence="4">Transcript cleavage factor GreB</fullName>
    </alternativeName>
</protein>
<comment type="function">
    <text evidence="4">Necessary for efficient RNA polymerase transcription elongation past template-encoded arresting sites. The arresting sites in DNA have the property of trapping a certain fraction of elongating RNA polymerases that pass through, resulting in locked ternary complexes. Cleavage of the nascent transcript by cleavage factors such as GreA or GreB allows the resumption of elongation from the new 3'terminus. GreB releases sequences of up to 9 nucleotides in length.</text>
</comment>
<dbReference type="SUPFAM" id="SSF54534">
    <property type="entry name" value="FKBP-like"/>
    <property type="match status" value="1"/>
</dbReference>
<reference evidence="7 8" key="1">
    <citation type="submission" date="2019-10" db="EMBL/GenBank/DDBJ databases">
        <title>Draft genome sequence of Marinobacter hydrocarbonoclasticus NCT7M from the microbiome of the marine copepod.</title>
        <authorList>
            <person name="Nuttall R."/>
            <person name="Sharma G."/>
            <person name="Moisander P."/>
        </authorList>
    </citation>
    <scope>NUCLEOTIDE SEQUENCE [LARGE SCALE GENOMIC DNA]</scope>
    <source>
        <strain evidence="7 8">NCT7M</strain>
    </source>
</reference>
<dbReference type="HAMAP" id="MF_00930">
    <property type="entry name" value="GreB"/>
    <property type="match status" value="1"/>
</dbReference>
<dbReference type="FunFam" id="3.10.50.30:FF:000001">
    <property type="entry name" value="Transcription elongation factor GreA"/>
    <property type="match status" value="1"/>
</dbReference>
<dbReference type="InterPro" id="IPR018151">
    <property type="entry name" value="TF_GreA/GreB_CS"/>
</dbReference>
<dbReference type="InterPro" id="IPR001437">
    <property type="entry name" value="Tscrpt_elong_fac_GreA/B_C"/>
</dbReference>
<gene>
    <name evidence="4" type="primary">greB</name>
    <name evidence="7" type="ORF">F6453_3809</name>
</gene>
<keyword evidence="3 4" id="KW-0804">Transcription</keyword>
<dbReference type="Gene3D" id="1.10.287.180">
    <property type="entry name" value="Transcription elongation factor, GreA/GreB, N-terminal domain"/>
    <property type="match status" value="1"/>
</dbReference>
<dbReference type="HAMAP" id="MF_00105">
    <property type="entry name" value="GreA_GreB"/>
    <property type="match status" value="1"/>
</dbReference>
<keyword evidence="1 4" id="KW-0805">Transcription regulation</keyword>
<dbReference type="PIRSF" id="PIRSF006092">
    <property type="entry name" value="GreA_GreB"/>
    <property type="match status" value="1"/>
</dbReference>
<keyword evidence="7" id="KW-0648">Protein biosynthesis</keyword>
<dbReference type="AlphaFoldDB" id="A0A833N8B7"/>
<dbReference type="NCBIfam" id="TIGR01461">
    <property type="entry name" value="greB"/>
    <property type="match status" value="1"/>
</dbReference>
<dbReference type="InterPro" id="IPR023459">
    <property type="entry name" value="Tscrpt_elong_fac_GreA/B_fam"/>
</dbReference>
<dbReference type="EMBL" id="WBMP01000027">
    <property type="protein sequence ID" value="KAE8543847.1"/>
    <property type="molecule type" value="Genomic_DNA"/>
</dbReference>
<feature type="domain" description="Transcription elongation factor GreA/GreB C-terminal" evidence="5">
    <location>
        <begin position="92"/>
        <end position="164"/>
    </location>
</feature>
<dbReference type="PANTHER" id="PTHR30437">
    <property type="entry name" value="TRANSCRIPTION ELONGATION FACTOR GREA"/>
    <property type="match status" value="1"/>
</dbReference>
<accession>A0A833N8B7</accession>
<dbReference type="GO" id="GO:0003677">
    <property type="term" value="F:DNA binding"/>
    <property type="evidence" value="ECO:0007669"/>
    <property type="project" value="UniProtKB-UniRule"/>
</dbReference>
<evidence type="ECO:0000313" key="7">
    <source>
        <dbReference type="EMBL" id="KAE8543847.1"/>
    </source>
</evidence>
<evidence type="ECO:0000256" key="2">
    <source>
        <dbReference type="ARBA" id="ARBA00023125"/>
    </source>
</evidence>
<feature type="domain" description="Transcription elongation factor GreA/GreB N-terminal" evidence="6">
    <location>
        <begin position="14"/>
        <end position="83"/>
    </location>
</feature>
<evidence type="ECO:0000256" key="1">
    <source>
        <dbReference type="ARBA" id="ARBA00023015"/>
    </source>
</evidence>
<dbReference type="PANTHER" id="PTHR30437:SF6">
    <property type="entry name" value="TRANSCRIPTION ELONGATION FACTOR GREB"/>
    <property type="match status" value="1"/>
</dbReference>
<evidence type="ECO:0000259" key="6">
    <source>
        <dbReference type="Pfam" id="PF03449"/>
    </source>
</evidence>
<dbReference type="Pfam" id="PF01272">
    <property type="entry name" value="GreA_GreB"/>
    <property type="match status" value="1"/>
</dbReference>
<comment type="similarity">
    <text evidence="4">Belongs to the GreA/GreB family. GreB subfamily.</text>
</comment>
<proteinExistence type="inferred from homology"/>
<keyword evidence="2 4" id="KW-0238">DNA-binding</keyword>
<evidence type="ECO:0000259" key="5">
    <source>
        <dbReference type="Pfam" id="PF01272"/>
    </source>
</evidence>
<dbReference type="RefSeq" id="WP_153741732.1">
    <property type="nucleotide sequence ID" value="NZ_WBMP01000027.1"/>
</dbReference>
<dbReference type="PROSITE" id="PS00829">
    <property type="entry name" value="GREAB_1"/>
    <property type="match status" value="1"/>
</dbReference>
<dbReference type="NCBIfam" id="NF002506">
    <property type="entry name" value="PRK01885.1"/>
    <property type="match status" value="1"/>
</dbReference>
<sequence length="171" mass="19758">MANQTPSGNNRPRYITPEGEQALRDELQFLWKVKRPEVTQAVREAAALGDRSENAEYIYGKKQLREIDRRVRFLSKRLDEVSVVDRLPEDRSRVFFGAWVTIENEDGSEQEYRIVGADEFDLEKGYLSINSPLARALIGKHLDDEVSVRTPEGWKQVVITDIRYQMASNDK</sequence>
<dbReference type="SUPFAM" id="SSF46557">
    <property type="entry name" value="GreA transcript cleavage protein, N-terminal domain"/>
    <property type="match status" value="1"/>
</dbReference>
<evidence type="ECO:0000256" key="3">
    <source>
        <dbReference type="ARBA" id="ARBA00023163"/>
    </source>
</evidence>
<dbReference type="InterPro" id="IPR036953">
    <property type="entry name" value="GreA/GreB_C_sf"/>
</dbReference>
<dbReference type="InterPro" id="IPR028624">
    <property type="entry name" value="Tscrpt_elong_fac_GreA/B"/>
</dbReference>
<evidence type="ECO:0000313" key="8">
    <source>
        <dbReference type="Proteomes" id="UP000469950"/>
    </source>
</evidence>
<dbReference type="Proteomes" id="UP000469950">
    <property type="component" value="Unassembled WGS sequence"/>
</dbReference>
<dbReference type="GO" id="GO:0070063">
    <property type="term" value="F:RNA polymerase binding"/>
    <property type="evidence" value="ECO:0007669"/>
    <property type="project" value="InterPro"/>
</dbReference>
<evidence type="ECO:0000256" key="4">
    <source>
        <dbReference type="HAMAP-Rule" id="MF_00930"/>
    </source>
</evidence>
<dbReference type="GO" id="GO:0006354">
    <property type="term" value="P:DNA-templated transcription elongation"/>
    <property type="evidence" value="ECO:0007669"/>
    <property type="project" value="TreeGrafter"/>
</dbReference>
<dbReference type="PROSITE" id="PS00830">
    <property type="entry name" value="GREAB_2"/>
    <property type="match status" value="1"/>
</dbReference>
<name>A0A833N8B7_MARNT</name>
<keyword evidence="7" id="KW-0251">Elongation factor</keyword>
<dbReference type="GO" id="GO:0003746">
    <property type="term" value="F:translation elongation factor activity"/>
    <property type="evidence" value="ECO:0007669"/>
    <property type="project" value="UniProtKB-KW"/>
</dbReference>
<dbReference type="FunFam" id="1.10.287.180:FF:000001">
    <property type="entry name" value="Transcription elongation factor GreA"/>
    <property type="match status" value="1"/>
</dbReference>
<dbReference type="Pfam" id="PF03449">
    <property type="entry name" value="GreA_GreB_N"/>
    <property type="match status" value="1"/>
</dbReference>
<comment type="caution">
    <text evidence="7">The sequence shown here is derived from an EMBL/GenBank/DDBJ whole genome shotgun (WGS) entry which is preliminary data.</text>
</comment>
<dbReference type="GO" id="GO:0032784">
    <property type="term" value="P:regulation of DNA-templated transcription elongation"/>
    <property type="evidence" value="ECO:0007669"/>
    <property type="project" value="UniProtKB-UniRule"/>
</dbReference>
<dbReference type="Gene3D" id="3.10.50.30">
    <property type="entry name" value="Transcription elongation factor, GreA/GreB, C-terminal domain"/>
    <property type="match status" value="1"/>
</dbReference>
<dbReference type="InterPro" id="IPR006358">
    <property type="entry name" value="Tscrpt_elong_fac_GreB"/>
</dbReference>